<accession>A0ABP1C3H3</accession>
<sequence>MELQSLCTHVRLSAEIESGFVDRHSLVLQKAHFPSLEVTLPQVAAAIRAAVPLISCVLMEATQSEYAEATFERCAEVKILAHMVRTKLTSSTVTLL</sequence>
<evidence type="ECO:0000313" key="2">
    <source>
        <dbReference type="Proteomes" id="UP001497522"/>
    </source>
</evidence>
<gene>
    <name evidence="1" type="ORF">CSSPJE1EN2_LOCUS24655</name>
</gene>
<name>A0ABP1C3H3_9BRYO</name>
<protein>
    <submittedName>
        <fullName evidence="1">Uncharacterized protein</fullName>
    </submittedName>
</protein>
<dbReference type="Proteomes" id="UP001497522">
    <property type="component" value="Chromosome 9"/>
</dbReference>
<evidence type="ECO:0000313" key="1">
    <source>
        <dbReference type="EMBL" id="CAK9883404.1"/>
    </source>
</evidence>
<organism evidence="1 2">
    <name type="scientific">Sphagnum jensenii</name>
    <dbReference type="NCBI Taxonomy" id="128206"/>
    <lineage>
        <taxon>Eukaryota</taxon>
        <taxon>Viridiplantae</taxon>
        <taxon>Streptophyta</taxon>
        <taxon>Embryophyta</taxon>
        <taxon>Bryophyta</taxon>
        <taxon>Sphagnophytina</taxon>
        <taxon>Sphagnopsida</taxon>
        <taxon>Sphagnales</taxon>
        <taxon>Sphagnaceae</taxon>
        <taxon>Sphagnum</taxon>
    </lineage>
</organism>
<dbReference type="EMBL" id="OZ023710">
    <property type="protein sequence ID" value="CAK9883404.1"/>
    <property type="molecule type" value="Genomic_DNA"/>
</dbReference>
<keyword evidence="2" id="KW-1185">Reference proteome</keyword>
<reference evidence="1" key="1">
    <citation type="submission" date="2024-03" db="EMBL/GenBank/DDBJ databases">
        <authorList>
            <consortium name="ELIXIR-Norway"/>
            <consortium name="Elixir Norway"/>
        </authorList>
    </citation>
    <scope>NUCLEOTIDE SEQUENCE</scope>
</reference>
<proteinExistence type="predicted"/>